<proteinExistence type="inferred from homology"/>
<dbReference type="SUPFAM" id="SSF64263">
    <property type="entry name" value="Prokaryotic ribosomal protein L17"/>
    <property type="match status" value="1"/>
</dbReference>
<dbReference type="GO" id="GO:0022625">
    <property type="term" value="C:cytosolic large ribosomal subunit"/>
    <property type="evidence" value="ECO:0007669"/>
    <property type="project" value="TreeGrafter"/>
</dbReference>
<dbReference type="PROSITE" id="PS01167">
    <property type="entry name" value="RIBOSOMAL_L17"/>
    <property type="match status" value="1"/>
</dbReference>
<keyword evidence="3 4" id="KW-0687">Ribonucleoprotein</keyword>
<gene>
    <name evidence="4" type="primary">rplQ</name>
    <name evidence="6" type="ORF">A2W54_00280</name>
</gene>
<accession>A0A1F5WPP7</accession>
<dbReference type="EMBL" id="MFHI01000038">
    <property type="protein sequence ID" value="OGF77636.1"/>
    <property type="molecule type" value="Genomic_DNA"/>
</dbReference>
<evidence type="ECO:0000313" key="6">
    <source>
        <dbReference type="EMBL" id="OGF77636.1"/>
    </source>
</evidence>
<evidence type="ECO:0000256" key="4">
    <source>
        <dbReference type="HAMAP-Rule" id="MF_01368"/>
    </source>
</evidence>
<evidence type="ECO:0000256" key="2">
    <source>
        <dbReference type="ARBA" id="ARBA00022980"/>
    </source>
</evidence>
<dbReference type="PANTHER" id="PTHR14413">
    <property type="entry name" value="RIBOSOMAL PROTEIN L17"/>
    <property type="match status" value="1"/>
</dbReference>
<evidence type="ECO:0000256" key="5">
    <source>
        <dbReference type="RuleBase" id="RU000660"/>
    </source>
</evidence>
<dbReference type="HAMAP" id="MF_01368">
    <property type="entry name" value="Ribosomal_bL17"/>
    <property type="match status" value="1"/>
</dbReference>
<evidence type="ECO:0000256" key="1">
    <source>
        <dbReference type="ARBA" id="ARBA00008777"/>
    </source>
</evidence>
<sequence>MKHQKVGRKFGREKGQRKAFFKSLAVALIMNGKIKTTLPRAKELRPYAERLVTYAKIADKSLALRSVGAQLPKVASKKLVSVIAPKYAERKGGYTRVIKLGRRQGDAADMAYIEFI</sequence>
<evidence type="ECO:0000256" key="3">
    <source>
        <dbReference type="ARBA" id="ARBA00023274"/>
    </source>
</evidence>
<dbReference type="AlphaFoldDB" id="A0A1F5WPP7"/>
<dbReference type="GO" id="GO:0006412">
    <property type="term" value="P:translation"/>
    <property type="evidence" value="ECO:0007669"/>
    <property type="project" value="UniProtKB-UniRule"/>
</dbReference>
<dbReference type="GO" id="GO:0003735">
    <property type="term" value="F:structural constituent of ribosome"/>
    <property type="evidence" value="ECO:0007669"/>
    <property type="project" value="InterPro"/>
</dbReference>
<dbReference type="InterPro" id="IPR047859">
    <property type="entry name" value="Ribosomal_bL17_CS"/>
</dbReference>
<dbReference type="Proteomes" id="UP000178425">
    <property type="component" value="Unassembled WGS sequence"/>
</dbReference>
<comment type="subunit">
    <text evidence="4">Part of the 50S ribosomal subunit. Contacts protein L32.</text>
</comment>
<comment type="similarity">
    <text evidence="1 4 5">Belongs to the bacterial ribosomal protein bL17 family.</text>
</comment>
<dbReference type="PANTHER" id="PTHR14413:SF16">
    <property type="entry name" value="LARGE RIBOSOMAL SUBUNIT PROTEIN BL17M"/>
    <property type="match status" value="1"/>
</dbReference>
<dbReference type="InterPro" id="IPR036373">
    <property type="entry name" value="Ribosomal_bL17_sf"/>
</dbReference>
<keyword evidence="2 4" id="KW-0689">Ribosomal protein</keyword>
<evidence type="ECO:0000313" key="7">
    <source>
        <dbReference type="Proteomes" id="UP000178425"/>
    </source>
</evidence>
<dbReference type="Pfam" id="PF01196">
    <property type="entry name" value="Ribosomal_L17"/>
    <property type="match status" value="1"/>
</dbReference>
<protein>
    <recommendedName>
        <fullName evidence="4">Large ribosomal subunit protein bL17</fullName>
    </recommendedName>
</protein>
<comment type="caution">
    <text evidence="6">The sequence shown here is derived from an EMBL/GenBank/DDBJ whole genome shotgun (WGS) entry which is preliminary data.</text>
</comment>
<dbReference type="Gene3D" id="3.90.1030.10">
    <property type="entry name" value="Ribosomal protein L17"/>
    <property type="match status" value="1"/>
</dbReference>
<dbReference type="NCBIfam" id="TIGR00059">
    <property type="entry name" value="L17"/>
    <property type="match status" value="1"/>
</dbReference>
<reference evidence="6 7" key="1">
    <citation type="journal article" date="2016" name="Nat. Commun.">
        <title>Thousands of microbial genomes shed light on interconnected biogeochemical processes in an aquifer system.</title>
        <authorList>
            <person name="Anantharaman K."/>
            <person name="Brown C.T."/>
            <person name="Hug L.A."/>
            <person name="Sharon I."/>
            <person name="Castelle C.J."/>
            <person name="Probst A.J."/>
            <person name="Thomas B.C."/>
            <person name="Singh A."/>
            <person name="Wilkins M.J."/>
            <person name="Karaoz U."/>
            <person name="Brodie E.L."/>
            <person name="Williams K.H."/>
            <person name="Hubbard S.S."/>
            <person name="Banfield J.F."/>
        </authorList>
    </citation>
    <scope>NUCLEOTIDE SEQUENCE [LARGE SCALE GENOMIC DNA]</scope>
</reference>
<dbReference type="InterPro" id="IPR000456">
    <property type="entry name" value="Ribosomal_bL17"/>
</dbReference>
<name>A0A1F5WPP7_9BACT</name>
<organism evidence="6 7">
    <name type="scientific">Candidatus Giovannonibacteria bacterium RIFCSPHIGHO2_02_43_13</name>
    <dbReference type="NCBI Taxonomy" id="1798330"/>
    <lineage>
        <taxon>Bacteria</taxon>
        <taxon>Candidatus Giovannoniibacteriota</taxon>
    </lineage>
</organism>